<proteinExistence type="inferred from homology"/>
<evidence type="ECO:0000313" key="6">
    <source>
        <dbReference type="EMBL" id="XDI05759.1"/>
    </source>
</evidence>
<dbReference type="EMBL" id="CP162511">
    <property type="protein sequence ID" value="XDI05759.1"/>
    <property type="molecule type" value="Genomic_DNA"/>
</dbReference>
<dbReference type="Pfam" id="PF02633">
    <property type="entry name" value="Creatininase"/>
    <property type="match status" value="1"/>
</dbReference>
<accession>A0AB39BHC7</accession>
<keyword evidence="4" id="KW-0862">Zinc</keyword>
<comment type="similarity">
    <text evidence="5">Belongs to the creatininase superfamily.</text>
</comment>
<keyword evidence="3" id="KW-0378">Hydrolase</keyword>
<evidence type="ECO:0000256" key="4">
    <source>
        <dbReference type="ARBA" id="ARBA00022833"/>
    </source>
</evidence>
<dbReference type="SUPFAM" id="SSF102215">
    <property type="entry name" value="Creatininase"/>
    <property type="match status" value="1"/>
</dbReference>
<dbReference type="AlphaFoldDB" id="A0AB39BHC7"/>
<dbReference type="RefSeq" id="WP_368498147.1">
    <property type="nucleotide sequence ID" value="NZ_CP162511.1"/>
</dbReference>
<dbReference type="GO" id="GO:0009231">
    <property type="term" value="P:riboflavin biosynthetic process"/>
    <property type="evidence" value="ECO:0007669"/>
    <property type="project" value="TreeGrafter"/>
</dbReference>
<sequence>MTTTRHLAQHTTTEAGELFAQARLALLPVGAIEQHGPHLELRTDISIATAMAERIAAGLGEPAIVCPPMPYGISEHHLRFAGTLTLRPATFQAVVVDIVESLAAHGVDRILVVNGHGGNVDAVRLAARAVRRDVDIMVAHMMWATVIGDIIAEEMEGRGAHNHACEIETSLALALCPQIVRYDRPGPAVYPGLEPLVAPPTARFDVPLRFDELSSDGALGDPSRADLELGSRLADAAVERGIAFARAFLLEGFPQTQKL</sequence>
<evidence type="ECO:0000256" key="5">
    <source>
        <dbReference type="ARBA" id="ARBA00024029"/>
    </source>
</evidence>
<dbReference type="InterPro" id="IPR024087">
    <property type="entry name" value="Creatininase-like_sf"/>
</dbReference>
<evidence type="ECO:0000256" key="2">
    <source>
        <dbReference type="ARBA" id="ARBA00022723"/>
    </source>
</evidence>
<name>A0AB39BHC7_9MICO</name>
<protein>
    <submittedName>
        <fullName evidence="6">Creatininase family protein</fullName>
    </submittedName>
</protein>
<gene>
    <name evidence="6" type="ORF">ABFY20_01320</name>
</gene>
<dbReference type="Gene3D" id="3.40.50.10310">
    <property type="entry name" value="Creatininase"/>
    <property type="match status" value="1"/>
</dbReference>
<dbReference type="InterPro" id="IPR003785">
    <property type="entry name" value="Creatininase/forma_Hydrolase"/>
</dbReference>
<dbReference type="GO" id="GO:0016811">
    <property type="term" value="F:hydrolase activity, acting on carbon-nitrogen (but not peptide) bonds, in linear amides"/>
    <property type="evidence" value="ECO:0007669"/>
    <property type="project" value="TreeGrafter"/>
</dbReference>
<keyword evidence="2" id="KW-0479">Metal-binding</keyword>
<evidence type="ECO:0000256" key="1">
    <source>
        <dbReference type="ARBA" id="ARBA00001947"/>
    </source>
</evidence>
<reference evidence="6" key="1">
    <citation type="submission" date="2024-05" db="EMBL/GenBank/DDBJ databases">
        <title>Herbiconiux sp. A18JL235.</title>
        <authorList>
            <person name="Zhang G."/>
        </authorList>
    </citation>
    <scope>NUCLEOTIDE SEQUENCE</scope>
    <source>
        <strain evidence="6">A18JL235</strain>
    </source>
</reference>
<dbReference type="PANTHER" id="PTHR35005:SF1">
    <property type="entry name" value="2-AMINO-5-FORMYLAMINO-6-RIBOSYLAMINOPYRIMIDIN-4(3H)-ONE 5'-MONOPHOSPHATE DEFORMYLASE"/>
    <property type="match status" value="1"/>
</dbReference>
<dbReference type="PANTHER" id="PTHR35005">
    <property type="entry name" value="3-DEHYDRO-SCYLLO-INOSOSE HYDROLASE"/>
    <property type="match status" value="1"/>
</dbReference>
<dbReference type="GO" id="GO:0046872">
    <property type="term" value="F:metal ion binding"/>
    <property type="evidence" value="ECO:0007669"/>
    <property type="project" value="UniProtKB-KW"/>
</dbReference>
<evidence type="ECO:0000256" key="3">
    <source>
        <dbReference type="ARBA" id="ARBA00022801"/>
    </source>
</evidence>
<comment type="cofactor">
    <cofactor evidence="1">
        <name>Zn(2+)</name>
        <dbReference type="ChEBI" id="CHEBI:29105"/>
    </cofactor>
</comment>
<organism evidence="6">
    <name type="scientific">Herbiconiux sp. A18JL235</name>
    <dbReference type="NCBI Taxonomy" id="3152363"/>
    <lineage>
        <taxon>Bacteria</taxon>
        <taxon>Bacillati</taxon>
        <taxon>Actinomycetota</taxon>
        <taxon>Actinomycetes</taxon>
        <taxon>Micrococcales</taxon>
        <taxon>Microbacteriaceae</taxon>
        <taxon>Herbiconiux</taxon>
    </lineage>
</organism>